<dbReference type="InterPro" id="IPR012349">
    <property type="entry name" value="Split_barrel_FMN-bd"/>
</dbReference>
<dbReference type="SUPFAM" id="SSF50475">
    <property type="entry name" value="FMN-binding split barrel"/>
    <property type="match status" value="1"/>
</dbReference>
<proteinExistence type="predicted"/>
<gene>
    <name evidence="1" type="ORF">E7746_05790</name>
</gene>
<dbReference type="PANTHER" id="PTHR34071">
    <property type="entry name" value="5-NITROIMIDAZOLE ANTIBIOTICS RESISTANCE PROTEIN, NIMA-FAMILY-RELATED PROTEIN-RELATED"/>
    <property type="match status" value="1"/>
</dbReference>
<dbReference type="Proteomes" id="UP000297031">
    <property type="component" value="Chromosome"/>
</dbReference>
<sequence length="157" mass="17705">MRKVQRQRDAAWALQVFDKAPYVTVSMTRPDGTPYGLPLSLVRCGTDRLYFHCAGEGEKLDCLRANPIVSLSAVSKCTPKFEEEKHNFTEYFHSAVAVGKAEIVEDDSEKIQALRLLCERFLPNYMAHFDEAIARSLSRTTIVRITLTEPPVGKCKP</sequence>
<dbReference type="KEGG" id="mgod:E7746_05790"/>
<dbReference type="OrthoDB" id="9794935at2"/>
<evidence type="ECO:0000313" key="1">
    <source>
        <dbReference type="EMBL" id="QCD35440.1"/>
    </source>
</evidence>
<accession>A0A4P7VH24</accession>
<name>A0A4P7VH24_9BACT</name>
<reference evidence="1 2" key="1">
    <citation type="submission" date="2019-02" db="EMBL/GenBank/DDBJ databases">
        <title>Isolation and identification of novel species under the genus Muribaculum.</title>
        <authorList>
            <person name="Miyake S."/>
            <person name="Ding Y."/>
            <person name="Low A."/>
            <person name="Soh M."/>
            <person name="Seedorf H."/>
        </authorList>
    </citation>
    <scope>NUCLEOTIDE SEQUENCE [LARGE SCALE GENOMIC DNA]</scope>
    <source>
        <strain evidence="1 2">TLL-A4</strain>
    </source>
</reference>
<organism evidence="1 2">
    <name type="scientific">Muribaculum gordoncarteri</name>
    <dbReference type="NCBI Taxonomy" id="2530390"/>
    <lineage>
        <taxon>Bacteria</taxon>
        <taxon>Pseudomonadati</taxon>
        <taxon>Bacteroidota</taxon>
        <taxon>Bacteroidia</taxon>
        <taxon>Bacteroidales</taxon>
        <taxon>Muribaculaceae</taxon>
        <taxon>Muribaculum</taxon>
    </lineage>
</organism>
<dbReference type="PANTHER" id="PTHR34071:SF2">
    <property type="entry name" value="FLAVIN-NUCLEOTIDE-BINDING PROTEIN"/>
    <property type="match status" value="1"/>
</dbReference>
<keyword evidence="2" id="KW-1185">Reference proteome</keyword>
<dbReference type="EMBL" id="CP039393">
    <property type="protein sequence ID" value="QCD35440.1"/>
    <property type="molecule type" value="Genomic_DNA"/>
</dbReference>
<dbReference type="AlphaFoldDB" id="A0A4P7VH24"/>
<protein>
    <submittedName>
        <fullName evidence="1">Pyridoxamine 5'-phosphate oxidase family protein</fullName>
    </submittedName>
</protein>
<dbReference type="Pfam" id="PF12900">
    <property type="entry name" value="Pyridox_ox_2"/>
    <property type="match status" value="1"/>
</dbReference>
<dbReference type="Gene3D" id="2.30.110.10">
    <property type="entry name" value="Electron Transport, Fmn-binding Protein, Chain A"/>
    <property type="match status" value="1"/>
</dbReference>
<dbReference type="InterPro" id="IPR024747">
    <property type="entry name" value="Pyridox_Oxase-rel"/>
</dbReference>
<evidence type="ECO:0000313" key="2">
    <source>
        <dbReference type="Proteomes" id="UP000297031"/>
    </source>
</evidence>